<dbReference type="RefSeq" id="WP_170836514.1">
    <property type="nucleotide sequence ID" value="NZ_FOIR01000002.1"/>
</dbReference>
<dbReference type="SUPFAM" id="SSF46894">
    <property type="entry name" value="C-terminal effector domain of the bipartite response regulators"/>
    <property type="match status" value="1"/>
</dbReference>
<feature type="domain" description="HTH luxR-type" evidence="4">
    <location>
        <begin position="907"/>
        <end position="964"/>
    </location>
</feature>
<evidence type="ECO:0000256" key="1">
    <source>
        <dbReference type="SAM" id="Coils"/>
    </source>
</evidence>
<dbReference type="GO" id="GO:0006355">
    <property type="term" value="P:regulation of DNA-templated transcription"/>
    <property type="evidence" value="ECO:0007669"/>
    <property type="project" value="InterPro"/>
</dbReference>
<reference evidence="6" key="1">
    <citation type="submission" date="2016-10" db="EMBL/GenBank/DDBJ databases">
        <authorList>
            <person name="Varghese N."/>
            <person name="Submissions S."/>
        </authorList>
    </citation>
    <scope>NUCLEOTIDE SEQUENCE [LARGE SCALE GENOMIC DNA]</scope>
    <source>
        <strain evidence="6">CGMCC 1.12402</strain>
    </source>
</reference>
<protein>
    <submittedName>
        <fullName evidence="5">Regulatory protein, luxR family</fullName>
    </submittedName>
</protein>
<keyword evidence="2" id="KW-0812">Transmembrane</keyword>
<dbReference type="AlphaFoldDB" id="A0A1I0Q3U2"/>
<accession>A0A1I0Q3U2</accession>
<keyword evidence="2" id="KW-0472">Membrane</keyword>
<dbReference type="Gene3D" id="2.130.10.10">
    <property type="entry name" value="YVTN repeat-like/Quinoprotein amine dehydrogenase"/>
    <property type="match status" value="2"/>
</dbReference>
<dbReference type="InterPro" id="IPR013783">
    <property type="entry name" value="Ig-like_fold"/>
</dbReference>
<evidence type="ECO:0000256" key="3">
    <source>
        <dbReference type="SAM" id="SignalP"/>
    </source>
</evidence>
<feature type="coiled-coil region" evidence="1">
    <location>
        <begin position="787"/>
        <end position="814"/>
    </location>
</feature>
<dbReference type="SUPFAM" id="SSF63829">
    <property type="entry name" value="Calcium-dependent phosphotriesterase"/>
    <property type="match status" value="1"/>
</dbReference>
<keyword evidence="6" id="KW-1185">Reference proteome</keyword>
<sequence length="978" mass="112128">MMKRAPQLSLVLLWFTSLHTLVFAQTNTSETPFSSIKGLPGIIHYNRESFNADPQFWTVTEDQAGITYFGNNDGVLIYDGEEWHQITLPNSSSVRSLTIDSLGNVYAGGFNEFGLVKKDETGQYYYESSLDSLRLYGLDVGNLWQATIIGNKLIYRSFNELVVVENNKATRLPSPSAFIYAYVYNNQYLVQDQHSGIQRLNLETMTFEQEFSNAQFRYEEIISMLPTSQPDELLATSKTGTLFRVNMKKKTVKILRELFEEKEINQIISTTQVSQNLYYLGTLSSGIIAVNQDGATVQGGHNFDELQDNSVLNLYKNQHGNVWALLNNGLDLITHSSPVTTIFKDASIYDVLIQGNDIYLATNQGVFYTSTLNTSNQSFTKVKGLEGQAWTLQVLKGDILVGMDKGLFQVNKLESKRIGNTGGIWKVIPIKSNPDLFIVSYYSGMQLLAKENGEWKILRHIQGFDESTRDILETDTPGTFWVCHGYRGVFRLMIDKEFTRVTSLEHFTTQNGFKSPYNINVFEWQGEEVFTSNDGVFSYNAKNNLFEPFKPLNALLDSTVNTRTLLEYEGKTWFVQDDEIGYFETNAKNPKLEKGIFLQFKGTLNKGMECIIPLNNNQVLIGSKTGLYLVDLTYSNNRKAASTIITGINYTSKEDQGWLPISNSTSLTLPNGTSSLRFNFASPGIEGETDIQYAYKLVNADKEWSDWQLTPFKEYSHLRPGRYEFEVKSRSLLGTEGQTASIVFQILPLWYQTIWAVIGYILAAILVIVFLIRMVKKRIALENIKALETEQKAKKLLELELEQFKLKAEKEKISQDKQLLEEDVLYKSKELANYTMLLVKKKEIFSEIQEDIKDVRRMVRNEMSRRKLQKMFTKLNQHAIDEEYLQVFETNFEKVHHQFFDVLKKRFPELSQRELRLCAFIKMNLSNKEISPLLNISVRGVETARYRIRKKLNMEHDLNLNQFLENIGSEHTSEVSQS</sequence>
<evidence type="ECO:0000313" key="5">
    <source>
        <dbReference type="EMBL" id="SEW21606.1"/>
    </source>
</evidence>
<dbReference type="Pfam" id="PF00196">
    <property type="entry name" value="GerE"/>
    <property type="match status" value="1"/>
</dbReference>
<dbReference type="InterPro" id="IPR011123">
    <property type="entry name" value="Y_Y_Y"/>
</dbReference>
<keyword evidence="2" id="KW-1133">Transmembrane helix</keyword>
<evidence type="ECO:0000313" key="6">
    <source>
        <dbReference type="Proteomes" id="UP000199437"/>
    </source>
</evidence>
<dbReference type="SMART" id="SM00421">
    <property type="entry name" value="HTH_LUXR"/>
    <property type="match status" value="1"/>
</dbReference>
<dbReference type="GO" id="GO:0003677">
    <property type="term" value="F:DNA binding"/>
    <property type="evidence" value="ECO:0007669"/>
    <property type="project" value="InterPro"/>
</dbReference>
<keyword evidence="1" id="KW-0175">Coiled coil</keyword>
<name>A0A1I0Q3U2_9BACT</name>
<dbReference type="GeneID" id="99986702"/>
<feature type="transmembrane region" description="Helical" evidence="2">
    <location>
        <begin position="749"/>
        <end position="772"/>
    </location>
</feature>
<dbReference type="STRING" id="1267423.SAMN05216290_1988"/>
<dbReference type="InterPro" id="IPR016032">
    <property type="entry name" value="Sig_transdc_resp-reg_C-effctor"/>
</dbReference>
<dbReference type="InterPro" id="IPR000792">
    <property type="entry name" value="Tscrpt_reg_LuxR_C"/>
</dbReference>
<feature type="signal peptide" evidence="3">
    <location>
        <begin position="1"/>
        <end position="24"/>
    </location>
</feature>
<keyword evidence="3" id="KW-0732">Signal</keyword>
<proteinExistence type="predicted"/>
<dbReference type="Proteomes" id="UP000199437">
    <property type="component" value="Unassembled WGS sequence"/>
</dbReference>
<dbReference type="Pfam" id="PF07495">
    <property type="entry name" value="Y_Y_Y"/>
    <property type="match status" value="1"/>
</dbReference>
<dbReference type="EMBL" id="FOIR01000002">
    <property type="protein sequence ID" value="SEW21606.1"/>
    <property type="molecule type" value="Genomic_DNA"/>
</dbReference>
<dbReference type="InterPro" id="IPR015943">
    <property type="entry name" value="WD40/YVTN_repeat-like_dom_sf"/>
</dbReference>
<evidence type="ECO:0000256" key="2">
    <source>
        <dbReference type="SAM" id="Phobius"/>
    </source>
</evidence>
<feature type="chain" id="PRO_5011744019" evidence="3">
    <location>
        <begin position="25"/>
        <end position="978"/>
    </location>
</feature>
<dbReference type="Gene3D" id="2.60.40.10">
    <property type="entry name" value="Immunoglobulins"/>
    <property type="match status" value="1"/>
</dbReference>
<dbReference type="Gene3D" id="1.10.10.10">
    <property type="entry name" value="Winged helix-like DNA-binding domain superfamily/Winged helix DNA-binding domain"/>
    <property type="match status" value="1"/>
</dbReference>
<evidence type="ECO:0000259" key="4">
    <source>
        <dbReference type="SMART" id="SM00421"/>
    </source>
</evidence>
<organism evidence="5 6">
    <name type="scientific">Roseivirga pacifica</name>
    <dbReference type="NCBI Taxonomy" id="1267423"/>
    <lineage>
        <taxon>Bacteria</taxon>
        <taxon>Pseudomonadati</taxon>
        <taxon>Bacteroidota</taxon>
        <taxon>Cytophagia</taxon>
        <taxon>Cytophagales</taxon>
        <taxon>Roseivirgaceae</taxon>
        <taxon>Roseivirga</taxon>
    </lineage>
</organism>
<gene>
    <name evidence="5" type="ORF">SAMN05216290_1988</name>
</gene>
<dbReference type="InterPro" id="IPR036388">
    <property type="entry name" value="WH-like_DNA-bd_sf"/>
</dbReference>